<organism evidence="1 2">
    <name type="scientific">Vaccinium darrowii</name>
    <dbReference type="NCBI Taxonomy" id="229202"/>
    <lineage>
        <taxon>Eukaryota</taxon>
        <taxon>Viridiplantae</taxon>
        <taxon>Streptophyta</taxon>
        <taxon>Embryophyta</taxon>
        <taxon>Tracheophyta</taxon>
        <taxon>Spermatophyta</taxon>
        <taxon>Magnoliopsida</taxon>
        <taxon>eudicotyledons</taxon>
        <taxon>Gunneridae</taxon>
        <taxon>Pentapetalae</taxon>
        <taxon>asterids</taxon>
        <taxon>Ericales</taxon>
        <taxon>Ericaceae</taxon>
        <taxon>Vaccinioideae</taxon>
        <taxon>Vaccinieae</taxon>
        <taxon>Vaccinium</taxon>
    </lineage>
</organism>
<sequence length="419" mass="47653">MARKSGGSTSSDTTPLSAAQISAADAVAENDDLLTEILARLPAKPLTQFKSVSKHWLSLISQPQLPLLHARRRHRKPTSALFLRCPNADSEFSFVPFEGCLLKAPHFRSLAHQGTTILHSCNGLFCYSKLDETTGDSILRYYVCNPTIKRFTRIPLLGVVYDCRIPNGDDDSRVHHKLCNYKIDKSTRPWSELNITLVGVYVAFDPLVSPHYSVVCVWEWNAAAFNYKIRIAVFRSEIGLWGELMGPFTVPDEVLFENGVFWNGGVHWISNNELVRFDMEGGCLKVIPLPLSCREEKVAYFGESRGHLQVVVNDKDNDALFNVFEMDKEFSRWVSVFCCNLNRRIFLSAEMFPYFFMNSAFSLVFLGRGESVDESFFVVEVSGKLFYYDIKNQTPMELCDLPHSSCYKAFPYDETLFEV</sequence>
<proteinExistence type="predicted"/>
<gene>
    <name evidence="1" type="ORF">Vadar_021729</name>
</gene>
<name>A0ACB7Z6X1_9ERIC</name>
<protein>
    <submittedName>
        <fullName evidence="1">Uncharacterized protein</fullName>
    </submittedName>
</protein>
<dbReference type="EMBL" id="CM037154">
    <property type="protein sequence ID" value="KAH7861108.1"/>
    <property type="molecule type" value="Genomic_DNA"/>
</dbReference>
<evidence type="ECO:0000313" key="1">
    <source>
        <dbReference type="EMBL" id="KAH7861108.1"/>
    </source>
</evidence>
<keyword evidence="2" id="KW-1185">Reference proteome</keyword>
<dbReference type="Proteomes" id="UP000828048">
    <property type="component" value="Chromosome 4"/>
</dbReference>
<evidence type="ECO:0000313" key="2">
    <source>
        <dbReference type="Proteomes" id="UP000828048"/>
    </source>
</evidence>
<comment type="caution">
    <text evidence="1">The sequence shown here is derived from an EMBL/GenBank/DDBJ whole genome shotgun (WGS) entry which is preliminary data.</text>
</comment>
<reference evidence="1 2" key="1">
    <citation type="journal article" date="2021" name="Hortic Res">
        <title>High-quality reference genome and annotation aids understanding of berry development for evergreen blueberry (Vaccinium darrowii).</title>
        <authorList>
            <person name="Yu J."/>
            <person name="Hulse-Kemp A.M."/>
            <person name="Babiker E."/>
            <person name="Staton M."/>
        </authorList>
    </citation>
    <scope>NUCLEOTIDE SEQUENCE [LARGE SCALE GENOMIC DNA]</scope>
    <source>
        <strain evidence="2">cv. NJ 8807/NJ 8810</strain>
        <tissue evidence="1">Young leaf</tissue>
    </source>
</reference>
<accession>A0ACB7Z6X1</accession>